<keyword evidence="1" id="KW-0812">Transmembrane</keyword>
<dbReference type="Proteomes" id="UP000291259">
    <property type="component" value="Chromosome"/>
</dbReference>
<feature type="transmembrane region" description="Helical" evidence="1">
    <location>
        <begin position="123"/>
        <end position="143"/>
    </location>
</feature>
<reference evidence="2 3" key="1">
    <citation type="submission" date="2019-01" db="EMBL/GenBank/DDBJ databases">
        <title>Genome sequencing of strain FW100M-8.</title>
        <authorList>
            <person name="Heo J."/>
            <person name="Kim S.-J."/>
            <person name="Kim J.-S."/>
            <person name="Hong S.-B."/>
            <person name="Kwon S.-W."/>
        </authorList>
    </citation>
    <scope>NUCLEOTIDE SEQUENCE [LARGE SCALE GENOMIC DNA]</scope>
    <source>
        <strain evidence="2 3">FW100M-8</strain>
    </source>
</reference>
<feature type="transmembrane region" description="Helical" evidence="1">
    <location>
        <begin position="211"/>
        <end position="231"/>
    </location>
</feature>
<dbReference type="RefSeq" id="WP_129191802.1">
    <property type="nucleotide sequence ID" value="NZ_CP035491.1"/>
</dbReference>
<keyword evidence="3" id="KW-1185">Reference proteome</keyword>
<evidence type="ECO:0000256" key="1">
    <source>
        <dbReference type="SAM" id="Phobius"/>
    </source>
</evidence>
<gene>
    <name evidence="2" type="ORF">ET445_13900</name>
</gene>
<evidence type="ECO:0008006" key="4">
    <source>
        <dbReference type="Google" id="ProtNLM"/>
    </source>
</evidence>
<feature type="transmembrane region" description="Helical" evidence="1">
    <location>
        <begin position="149"/>
        <end position="170"/>
    </location>
</feature>
<dbReference type="KEGG" id="agf:ET445_13900"/>
<accession>A0A4P6FEL3</accession>
<dbReference type="AlphaFoldDB" id="A0A4P6FEL3"/>
<evidence type="ECO:0000313" key="2">
    <source>
        <dbReference type="EMBL" id="QAY74256.1"/>
    </source>
</evidence>
<dbReference type="OrthoDB" id="4571144at2"/>
<dbReference type="EMBL" id="CP035491">
    <property type="protein sequence ID" value="QAY74256.1"/>
    <property type="molecule type" value="Genomic_DNA"/>
</dbReference>
<evidence type="ECO:0000313" key="3">
    <source>
        <dbReference type="Proteomes" id="UP000291259"/>
    </source>
</evidence>
<protein>
    <recommendedName>
        <fullName evidence="4">SLATT domain-containing protein</fullName>
    </recommendedName>
</protein>
<name>A0A4P6FEL3_9MICO</name>
<keyword evidence="1" id="KW-1133">Transmembrane helix</keyword>
<keyword evidence="1" id="KW-0472">Membrane</keyword>
<organism evidence="2 3">
    <name type="scientific">Agromyces protaetiae</name>
    <dbReference type="NCBI Taxonomy" id="2509455"/>
    <lineage>
        <taxon>Bacteria</taxon>
        <taxon>Bacillati</taxon>
        <taxon>Actinomycetota</taxon>
        <taxon>Actinomycetes</taxon>
        <taxon>Micrococcales</taxon>
        <taxon>Microbacteriaceae</taxon>
        <taxon>Agromyces</taxon>
    </lineage>
</organism>
<sequence length="357" mass="37974">MAHALDPATAALEAEALAEQIALQPVDEAHAMARPSGIGETYLELERQAFEDEQPPLFDASGLEAARETAKEAAGLTPAASAAQRLLDGHAPLLHAAEARSLQVRDALSAFRRRAPGAYKWHLLTKAGLLVGDVTTLAGSFIWLGEEPVLATVMAVSAAVATVTAGLSGAEVRDARNRARRTRPSEALTEGQRGYAHLFEAPDPGWPFVRALAWVSVGVAGVIAAAIFALRSSIEDPLVGLVFGGIAAAIAAASWIESYMYADDIADLLDATDKDYRVELARAQQLANAPSWQRREQALVEADSITRENQARGEAARLHLRALRFGILRRNPQIVGHGYASEPTAIGQTTRRGGGAK</sequence>
<feature type="transmembrane region" description="Helical" evidence="1">
    <location>
        <begin position="237"/>
        <end position="256"/>
    </location>
</feature>
<proteinExistence type="predicted"/>